<dbReference type="Pfam" id="PF12833">
    <property type="entry name" value="HTH_18"/>
    <property type="match status" value="1"/>
</dbReference>
<dbReference type="SMART" id="SM00342">
    <property type="entry name" value="HTH_ARAC"/>
    <property type="match status" value="1"/>
</dbReference>
<gene>
    <name evidence="5" type="ORF">ACFPXP_17150</name>
</gene>
<evidence type="ECO:0000313" key="6">
    <source>
        <dbReference type="Proteomes" id="UP001596250"/>
    </source>
</evidence>
<dbReference type="Pfam" id="PF02311">
    <property type="entry name" value="AraC_binding"/>
    <property type="match status" value="1"/>
</dbReference>
<organism evidence="5 6">
    <name type="scientific">Marinicrinis lubricantis</name>
    <dbReference type="NCBI Taxonomy" id="2086470"/>
    <lineage>
        <taxon>Bacteria</taxon>
        <taxon>Bacillati</taxon>
        <taxon>Bacillota</taxon>
        <taxon>Bacilli</taxon>
        <taxon>Bacillales</taxon>
        <taxon>Paenibacillaceae</taxon>
    </lineage>
</organism>
<protein>
    <submittedName>
        <fullName evidence="5">Helix-turn-helix domain-containing protein</fullName>
    </submittedName>
</protein>
<evidence type="ECO:0000313" key="5">
    <source>
        <dbReference type="EMBL" id="MFC5988132.1"/>
    </source>
</evidence>
<dbReference type="PANTHER" id="PTHR43280">
    <property type="entry name" value="ARAC-FAMILY TRANSCRIPTIONAL REGULATOR"/>
    <property type="match status" value="1"/>
</dbReference>
<dbReference type="InterPro" id="IPR037923">
    <property type="entry name" value="HTH-like"/>
</dbReference>
<accession>A0ABW1IST9</accession>
<dbReference type="PROSITE" id="PS01124">
    <property type="entry name" value="HTH_ARAC_FAMILY_2"/>
    <property type="match status" value="1"/>
</dbReference>
<dbReference type="InterPro" id="IPR003313">
    <property type="entry name" value="AraC-bd"/>
</dbReference>
<dbReference type="RefSeq" id="WP_379895577.1">
    <property type="nucleotide sequence ID" value="NZ_CBCSCT010000021.1"/>
</dbReference>
<evidence type="ECO:0000259" key="4">
    <source>
        <dbReference type="PROSITE" id="PS01124"/>
    </source>
</evidence>
<dbReference type="InterPro" id="IPR009057">
    <property type="entry name" value="Homeodomain-like_sf"/>
</dbReference>
<keyword evidence="3" id="KW-0804">Transcription</keyword>
<keyword evidence="6" id="KW-1185">Reference proteome</keyword>
<dbReference type="PANTHER" id="PTHR43280:SF28">
    <property type="entry name" value="HTH-TYPE TRANSCRIPTIONAL ACTIVATOR RHAS"/>
    <property type="match status" value="1"/>
</dbReference>
<proteinExistence type="predicted"/>
<dbReference type="SUPFAM" id="SSF46689">
    <property type="entry name" value="Homeodomain-like"/>
    <property type="match status" value="2"/>
</dbReference>
<dbReference type="Gene3D" id="1.10.10.60">
    <property type="entry name" value="Homeodomain-like"/>
    <property type="match status" value="2"/>
</dbReference>
<evidence type="ECO:0000256" key="3">
    <source>
        <dbReference type="ARBA" id="ARBA00023163"/>
    </source>
</evidence>
<keyword evidence="1" id="KW-0805">Transcription regulation</keyword>
<comment type="caution">
    <text evidence="5">The sequence shown here is derived from an EMBL/GenBank/DDBJ whole genome shotgun (WGS) entry which is preliminary data.</text>
</comment>
<name>A0ABW1IST9_9BACL</name>
<feature type="domain" description="HTH araC/xylS-type" evidence="4">
    <location>
        <begin position="166"/>
        <end position="264"/>
    </location>
</feature>
<dbReference type="Gene3D" id="2.60.120.10">
    <property type="entry name" value="Jelly Rolls"/>
    <property type="match status" value="1"/>
</dbReference>
<dbReference type="SUPFAM" id="SSF51215">
    <property type="entry name" value="Regulatory protein AraC"/>
    <property type="match status" value="1"/>
</dbReference>
<dbReference type="PROSITE" id="PS00041">
    <property type="entry name" value="HTH_ARAC_FAMILY_1"/>
    <property type="match status" value="1"/>
</dbReference>
<reference evidence="6" key="1">
    <citation type="journal article" date="2019" name="Int. J. Syst. Evol. Microbiol.">
        <title>The Global Catalogue of Microorganisms (GCM) 10K type strain sequencing project: providing services to taxonomists for standard genome sequencing and annotation.</title>
        <authorList>
            <consortium name="The Broad Institute Genomics Platform"/>
            <consortium name="The Broad Institute Genome Sequencing Center for Infectious Disease"/>
            <person name="Wu L."/>
            <person name="Ma J."/>
        </authorList>
    </citation>
    <scope>NUCLEOTIDE SEQUENCE [LARGE SCALE GENOMIC DNA]</scope>
    <source>
        <strain evidence="6">CCM 8749</strain>
    </source>
</reference>
<keyword evidence="2" id="KW-0238">DNA-binding</keyword>
<dbReference type="InterPro" id="IPR014710">
    <property type="entry name" value="RmlC-like_jellyroll"/>
</dbReference>
<evidence type="ECO:0000256" key="2">
    <source>
        <dbReference type="ARBA" id="ARBA00023125"/>
    </source>
</evidence>
<dbReference type="InterPro" id="IPR018060">
    <property type="entry name" value="HTH_AraC"/>
</dbReference>
<dbReference type="InterPro" id="IPR018062">
    <property type="entry name" value="HTH_AraC-typ_CS"/>
</dbReference>
<dbReference type="Proteomes" id="UP001596250">
    <property type="component" value="Unassembled WGS sequence"/>
</dbReference>
<sequence length="272" mass="31888">MKVYENTAGTLEVDHVKRTSNYNMKEHMHDKYELYCLMAGERDYFIRERTYRMEQGDFVFIEKGEPHRAIDTAVPNHERAVFYFTSSILDGLPIRGHSGVVRLSPQVRYKGEALVRELLSEAKVEAKGRDVMLELLLKQLLLLVFRAQEEQPESEDRLSPAHQMMSEVAAYIRSHYQEPLLLKEVAEQFFVSRYYLSRTFKQCTGFGFSEYVQLVRMREAQRLLIETDLKIIEVAEQTGIRPAANFYTLFKRMNGCSPLQYRKRQRALLTSH</sequence>
<evidence type="ECO:0000256" key="1">
    <source>
        <dbReference type="ARBA" id="ARBA00023015"/>
    </source>
</evidence>
<dbReference type="EMBL" id="JBHSQV010000176">
    <property type="protein sequence ID" value="MFC5988132.1"/>
    <property type="molecule type" value="Genomic_DNA"/>
</dbReference>